<gene>
    <name evidence="1" type="ORF">GMD66_16865</name>
</gene>
<sequence>MEIKRGNTVVCDVYLKDNSYTVEEIMGEDTLTLNFLSRNVVNLQINDYIDFEGTKYKIRHNEKVTKRETSLGWEYTVQFYSSRYDLLDAEFFLHGTPERKKNFDYYTGTARDWLVLFVKNMNRTGSDWVAGSCIESRMITLSFKDKKVGTVLDELIKELNTEYWISGQTINIGRREYSSNGLVLAQGEGMGFTELEVSAVDDTPPVTVFYPYGSDKNLGPDYGADYLLLPDGRFSIEKNVEKYGRIEKSMQFDHIFPKGEFAVTEKIDDYTLRAAGMDFNLTDCLLDGVEVIVTFQDGGLAGYDLAIVEDSWDNDLKQFKLKQNDQENALKVPGDINFSVGDKFILTGLKMPQSYRDNASLQLQEEAQAWLDGKCEKRIQLRGKCDEIVFRLQNIFIACGQMVGVYSEQLDIDREIRVTKIKRYIEKDGTPSYRYELTLSDFLESNGFKDLVDDVNKVPEEIEDAVKPVREHTKRSWRDVMETLGMMFDPEGDYFTELIKPLAVHTAQLIVGTNSQQMELIGMKFIPNADNDANYFKNTTGKLVHFTVSEEIREWAIPAASFRLNNSLAYYVYAKCPKEGTNGSIYVSERQIKLEDETGFYHFWVGVLNTPEDGVRSWLPNYGYTEIAGQTITTGLIKDKLARLVIDLVNGTITGPVIFKSGTSGYNNITDRPNLQPLYDGVNDALTDAENASNAANNAQLTANNKARVFYQTTAPTSGMRTNDLWVDGENIYRYSGSKWVLASKYDNTITEINGGLITTGAIAFGSTGGMSASGTIRIWSGGTAGAKGQPPTDPTFRVESNGNVESRGSIYIANSNGEKLAGLSGGGTAGNSVRIWAGNATPANAPFKVYQNGDAYIGGLRMESGGLFSDNRYSGESSSKFFLYSSGSNAFWGFSSSGKWAGLGLNTLPSTLGGTSALMRLEYTTNHNDINYGAVIDVHGGRRNYALYCIGGLKVNGSISTARYAPSSDKSDTIVLNIGYRDTFVFSTSTYLSVYLPSRSTITKKMGEVHPEYGDSWSEVGFNSVIFVHVIVAKFSSEGIRIEPENSDTPLLDNNGNSMTLDMNKGDCATFAYFNQGWYLFNRHY</sequence>
<accession>A0A7K1HI83</accession>
<dbReference type="AlphaFoldDB" id="A0A7K1HI83"/>
<dbReference type="Proteomes" id="UP000437446">
    <property type="component" value="Unassembled WGS sequence"/>
</dbReference>
<reference evidence="1 2" key="1">
    <citation type="journal article" date="2019" name="Nat. Med.">
        <title>A library of human gut bacterial isolates paired with longitudinal multiomics data enables mechanistic microbiome research.</title>
        <authorList>
            <person name="Poyet M."/>
            <person name="Groussin M."/>
            <person name="Gibbons S.M."/>
            <person name="Avila-Pacheco J."/>
            <person name="Jiang X."/>
            <person name="Kearney S.M."/>
            <person name="Perrotta A.R."/>
            <person name="Berdy B."/>
            <person name="Zhao S."/>
            <person name="Lieberman T.D."/>
            <person name="Swanson P.K."/>
            <person name="Smith M."/>
            <person name="Roesemann S."/>
            <person name="Alexander J.E."/>
            <person name="Rich S.A."/>
            <person name="Livny J."/>
            <person name="Vlamakis H."/>
            <person name="Clish C."/>
            <person name="Bullock K."/>
            <person name="Deik A."/>
            <person name="Scott J."/>
            <person name="Pierce K.A."/>
            <person name="Xavier R.J."/>
            <person name="Alm E.J."/>
        </authorList>
    </citation>
    <scope>NUCLEOTIDE SEQUENCE [LARGE SCALE GENOMIC DNA]</scope>
    <source>
        <strain evidence="1 2">BIOML-A25</strain>
    </source>
</reference>
<evidence type="ECO:0008006" key="3">
    <source>
        <dbReference type="Google" id="ProtNLM"/>
    </source>
</evidence>
<evidence type="ECO:0000313" key="1">
    <source>
        <dbReference type="EMBL" id="MTU30850.1"/>
    </source>
</evidence>
<protein>
    <recommendedName>
        <fullName evidence="3">Prophage tail endopeptidase domain-containing protein</fullName>
    </recommendedName>
</protein>
<name>A0A7K1HI83_9BACT</name>
<evidence type="ECO:0000313" key="2">
    <source>
        <dbReference type="Proteomes" id="UP000437446"/>
    </source>
</evidence>
<dbReference type="EMBL" id="WNCR01000011">
    <property type="protein sequence ID" value="MTU30850.1"/>
    <property type="molecule type" value="Genomic_DNA"/>
</dbReference>
<proteinExistence type="predicted"/>
<dbReference type="RefSeq" id="WP_129943945.1">
    <property type="nucleotide sequence ID" value="NZ_RCYQ01000014.1"/>
</dbReference>
<organism evidence="1 2">
    <name type="scientific">Parabacteroides merdae</name>
    <dbReference type="NCBI Taxonomy" id="46503"/>
    <lineage>
        <taxon>Bacteria</taxon>
        <taxon>Pseudomonadati</taxon>
        <taxon>Bacteroidota</taxon>
        <taxon>Bacteroidia</taxon>
        <taxon>Bacteroidales</taxon>
        <taxon>Tannerellaceae</taxon>
        <taxon>Parabacteroides</taxon>
    </lineage>
</organism>
<comment type="caution">
    <text evidence="1">The sequence shown here is derived from an EMBL/GenBank/DDBJ whole genome shotgun (WGS) entry which is preliminary data.</text>
</comment>